<proteinExistence type="predicted"/>
<keyword evidence="3" id="KW-1185">Reference proteome</keyword>
<keyword evidence="1" id="KW-0812">Transmembrane</keyword>
<accession>A0A220USN6</accession>
<name>A0A220USN6_9GAMM</name>
<dbReference type="EMBL" id="CP022358">
    <property type="protein sequence ID" value="ASK71194.1"/>
    <property type="molecule type" value="Genomic_DNA"/>
</dbReference>
<evidence type="ECO:0000313" key="2">
    <source>
        <dbReference type="EMBL" id="ASK71194.1"/>
    </source>
</evidence>
<organism evidence="2 3">
    <name type="scientific">Shewanella bicestrii</name>
    <dbReference type="NCBI Taxonomy" id="2018305"/>
    <lineage>
        <taxon>Bacteria</taxon>
        <taxon>Pseudomonadati</taxon>
        <taxon>Pseudomonadota</taxon>
        <taxon>Gammaproteobacteria</taxon>
        <taxon>Alteromonadales</taxon>
        <taxon>Shewanellaceae</taxon>
        <taxon>Shewanella</taxon>
    </lineage>
</organism>
<dbReference type="RefSeq" id="WP_089068897.1">
    <property type="nucleotide sequence ID" value="NZ_CP022358.1"/>
</dbReference>
<sequence>MRTKNVDLGLLMSSKLFGVLALALLVVAVELGIGEANSWFFLGLNILEWTNPLEEARQVGDVSMESVSFIFACLNGLFDALSGVVMGRFVG</sequence>
<keyword evidence="1" id="KW-0472">Membrane</keyword>
<keyword evidence="1" id="KW-1133">Transmembrane helix</keyword>
<evidence type="ECO:0000313" key="3">
    <source>
        <dbReference type="Proteomes" id="UP000198367"/>
    </source>
</evidence>
<evidence type="ECO:0000256" key="1">
    <source>
        <dbReference type="SAM" id="Phobius"/>
    </source>
</evidence>
<feature type="transmembrane region" description="Helical" evidence="1">
    <location>
        <begin position="69"/>
        <end position="90"/>
    </location>
</feature>
<dbReference type="KEGG" id="sbj:CF168_04450"/>
<reference evidence="2 3" key="1">
    <citation type="submission" date="2017-07" db="EMBL/GenBank/DDBJ databases">
        <title>Phenotypical and genomic characterization of a clinical isolate of Shewanella bicestrii sp. nov. producing an extended-spectrum beta-lactamase and a new oxacillinase variant.</title>
        <authorList>
            <person name="Jousset A.B."/>
            <person name="Bonnin R.A."/>
            <person name="Girlich D."/>
            <person name="Dabos L."/>
            <person name="Potron A."/>
            <person name="Dortet L."/>
            <person name="Glaser P."/>
            <person name="Naas T."/>
        </authorList>
    </citation>
    <scope>NUCLEOTIDE SEQUENCE [LARGE SCALE GENOMIC DNA]</scope>
    <source>
        <strain evidence="2 3">JAB-1</strain>
    </source>
</reference>
<dbReference type="Proteomes" id="UP000198367">
    <property type="component" value="Chromosome"/>
</dbReference>
<dbReference type="AlphaFoldDB" id="A0A220USN6"/>
<gene>
    <name evidence="2" type="ORF">CF168_04450</name>
</gene>
<protein>
    <submittedName>
        <fullName evidence="2">Uncharacterized protein</fullName>
    </submittedName>
</protein>